<protein>
    <submittedName>
        <fullName evidence="1">Uncharacterized protein</fullName>
    </submittedName>
</protein>
<dbReference type="OrthoDB" id="62120at2759"/>
<organism evidence="1 2">
    <name type="scientific">Claviceps africana</name>
    <dbReference type="NCBI Taxonomy" id="83212"/>
    <lineage>
        <taxon>Eukaryota</taxon>
        <taxon>Fungi</taxon>
        <taxon>Dikarya</taxon>
        <taxon>Ascomycota</taxon>
        <taxon>Pezizomycotina</taxon>
        <taxon>Sordariomycetes</taxon>
        <taxon>Hypocreomycetidae</taxon>
        <taxon>Hypocreales</taxon>
        <taxon>Clavicipitaceae</taxon>
        <taxon>Claviceps</taxon>
    </lineage>
</organism>
<dbReference type="Gene3D" id="3.20.20.80">
    <property type="entry name" value="Glycosidases"/>
    <property type="match status" value="1"/>
</dbReference>
<evidence type="ECO:0000313" key="2">
    <source>
        <dbReference type="Proteomes" id="UP000811619"/>
    </source>
</evidence>
<dbReference type="InterPro" id="IPR017853">
    <property type="entry name" value="GH"/>
</dbReference>
<sequence length="95" mass="10638">MNASCSCAGAATAADPAAYTDAYRRFLRMFAEAQMHSFERGWGWWYWTWKTESAPLWSYEAALKAGIMPGKAYRRDFACDAEVPDFAGSGLAETY</sequence>
<keyword evidence="2" id="KW-1185">Reference proteome</keyword>
<dbReference type="Proteomes" id="UP000811619">
    <property type="component" value="Unassembled WGS sequence"/>
</dbReference>
<name>A0A8K0J0V7_9HYPO</name>
<dbReference type="AlphaFoldDB" id="A0A8K0J0V7"/>
<dbReference type="SUPFAM" id="SSF51445">
    <property type="entry name" value="(Trans)glycosidases"/>
    <property type="match status" value="1"/>
</dbReference>
<proteinExistence type="predicted"/>
<reference evidence="1" key="1">
    <citation type="journal article" date="2020" name="bioRxiv">
        <title>Whole genome comparisons of ergot fungi reveals the divergence and evolution of species within the genus Claviceps are the result of varying mechanisms driving genome evolution and host range expansion.</title>
        <authorList>
            <person name="Wyka S.A."/>
            <person name="Mondo S.J."/>
            <person name="Liu M."/>
            <person name="Dettman J."/>
            <person name="Nalam V."/>
            <person name="Broders K.D."/>
        </authorList>
    </citation>
    <scope>NUCLEOTIDE SEQUENCE</scope>
    <source>
        <strain evidence="1">CCC 489</strain>
    </source>
</reference>
<gene>
    <name evidence="1" type="ORF">E4U42_001416</name>
</gene>
<evidence type="ECO:0000313" key="1">
    <source>
        <dbReference type="EMBL" id="KAG5913153.1"/>
    </source>
</evidence>
<accession>A0A8K0J0V7</accession>
<dbReference type="EMBL" id="SRPY01001423">
    <property type="protein sequence ID" value="KAG5913153.1"/>
    <property type="molecule type" value="Genomic_DNA"/>
</dbReference>
<comment type="caution">
    <text evidence="1">The sequence shown here is derived from an EMBL/GenBank/DDBJ whole genome shotgun (WGS) entry which is preliminary data.</text>
</comment>